<dbReference type="STRING" id="1993.SAMN04489713_120100"/>
<evidence type="ECO:0000256" key="1">
    <source>
        <dbReference type="ARBA" id="ARBA00023239"/>
    </source>
</evidence>
<evidence type="ECO:0000313" key="4">
    <source>
        <dbReference type="Proteomes" id="UP000183413"/>
    </source>
</evidence>
<dbReference type="GO" id="GO:0005737">
    <property type="term" value="C:cytoplasm"/>
    <property type="evidence" value="ECO:0007669"/>
    <property type="project" value="TreeGrafter"/>
</dbReference>
<dbReference type="InterPro" id="IPR032466">
    <property type="entry name" value="Metal_Hydrolase"/>
</dbReference>
<protein>
    <submittedName>
        <fullName evidence="3">Predicted metal-dependent hydrolase, TIM-barrel fold</fullName>
    </submittedName>
</protein>
<dbReference type="PANTHER" id="PTHR21240">
    <property type="entry name" value="2-AMINO-3-CARBOXYLMUCONATE-6-SEMIALDEHYDE DECARBOXYLASE"/>
    <property type="match status" value="1"/>
</dbReference>
<keyword evidence="3" id="KW-0378">Hydrolase</keyword>
<sequence>MRAEDDDRSSGGPSRRRVLTSAAAAGAAVAVTGLGSAGAAAAPGSGQRRGRIDTHHHALPPALREWAIEHGLLPPEGGPNWGRWDLNRTLDTMDALGIAAGVASAPAPPEALRDRKTAVSGTRVFNESLAGLVRDHPTRFGFFAYLPLFHVDVAIKEAAYALDELGADGVLLMTHAGGRYLGDPVFEPLFAELDRRRAVVFTHPVGLADARPVPGIDEWIADFMLDTTRTALSLINAGTLDRHRRLSVILSHAGGFLPYLGGRVEHAGRQGEGPSPGAFRRAVRRFYYDTAMPASPYATPSLLAAAGAGRLLFGTDWPQVERPEVDRTTALLDRDPSLSRRARAAVVRENALRLLPTLARRLRR</sequence>
<dbReference type="SUPFAM" id="SSF51556">
    <property type="entry name" value="Metallo-dependent hydrolases"/>
    <property type="match status" value="1"/>
</dbReference>
<evidence type="ECO:0000313" key="3">
    <source>
        <dbReference type="EMBL" id="SFP98839.1"/>
    </source>
</evidence>
<dbReference type="PROSITE" id="PS51318">
    <property type="entry name" value="TAT"/>
    <property type="match status" value="1"/>
</dbReference>
<keyword evidence="4" id="KW-1185">Reference proteome</keyword>
<organism evidence="3 4">
    <name type="scientific">Actinomadura madurae</name>
    <dbReference type="NCBI Taxonomy" id="1993"/>
    <lineage>
        <taxon>Bacteria</taxon>
        <taxon>Bacillati</taxon>
        <taxon>Actinomycetota</taxon>
        <taxon>Actinomycetes</taxon>
        <taxon>Streptosporangiales</taxon>
        <taxon>Thermomonosporaceae</taxon>
        <taxon>Actinomadura</taxon>
    </lineage>
</organism>
<dbReference type="Proteomes" id="UP000183413">
    <property type="component" value="Unassembled WGS sequence"/>
</dbReference>
<dbReference type="GO" id="GO:0016787">
    <property type="term" value="F:hydrolase activity"/>
    <property type="evidence" value="ECO:0007669"/>
    <property type="project" value="UniProtKB-KW"/>
</dbReference>
<gene>
    <name evidence="3" type="ORF">SAMN04489713_120100</name>
</gene>
<dbReference type="Gene3D" id="3.20.20.140">
    <property type="entry name" value="Metal-dependent hydrolases"/>
    <property type="match status" value="1"/>
</dbReference>
<accession>A0A1I5UUF5</accession>
<feature type="domain" description="Amidohydrolase-related" evidence="2">
    <location>
        <begin position="52"/>
        <end position="356"/>
    </location>
</feature>
<reference evidence="3 4" key="1">
    <citation type="submission" date="2016-10" db="EMBL/GenBank/DDBJ databases">
        <authorList>
            <person name="de Groot N.N."/>
        </authorList>
    </citation>
    <scope>NUCLEOTIDE SEQUENCE [LARGE SCALE GENOMIC DNA]</scope>
    <source>
        <strain evidence="3 4">DSM 43067</strain>
    </source>
</reference>
<keyword evidence="1" id="KW-0456">Lyase</keyword>
<dbReference type="PANTHER" id="PTHR21240:SF28">
    <property type="entry name" value="ISO-OROTATE DECARBOXYLASE (EUROFUNG)"/>
    <property type="match status" value="1"/>
</dbReference>
<dbReference type="GO" id="GO:0016831">
    <property type="term" value="F:carboxy-lyase activity"/>
    <property type="evidence" value="ECO:0007669"/>
    <property type="project" value="InterPro"/>
</dbReference>
<dbReference type="Pfam" id="PF04909">
    <property type="entry name" value="Amidohydro_2"/>
    <property type="match status" value="1"/>
</dbReference>
<dbReference type="GO" id="GO:0019748">
    <property type="term" value="P:secondary metabolic process"/>
    <property type="evidence" value="ECO:0007669"/>
    <property type="project" value="TreeGrafter"/>
</dbReference>
<dbReference type="InterPro" id="IPR032465">
    <property type="entry name" value="ACMSD"/>
</dbReference>
<evidence type="ECO:0000259" key="2">
    <source>
        <dbReference type="Pfam" id="PF04909"/>
    </source>
</evidence>
<name>A0A1I5UUF5_9ACTN</name>
<proteinExistence type="predicted"/>
<dbReference type="InterPro" id="IPR006311">
    <property type="entry name" value="TAT_signal"/>
</dbReference>
<dbReference type="EMBL" id="FOVH01000020">
    <property type="protein sequence ID" value="SFP98839.1"/>
    <property type="molecule type" value="Genomic_DNA"/>
</dbReference>
<dbReference type="InterPro" id="IPR006680">
    <property type="entry name" value="Amidohydro-rel"/>
</dbReference>
<dbReference type="eggNOG" id="COG2159">
    <property type="taxonomic scope" value="Bacteria"/>
</dbReference>
<dbReference type="AlphaFoldDB" id="A0A1I5UUF5"/>
<dbReference type="InParanoid" id="A0A1I5UUF5"/>